<evidence type="ECO:0000313" key="2">
    <source>
        <dbReference type="Proteomes" id="UP000199169"/>
    </source>
</evidence>
<dbReference type="SUPFAM" id="SSF56801">
    <property type="entry name" value="Acetyl-CoA synthetase-like"/>
    <property type="match status" value="1"/>
</dbReference>
<dbReference type="RefSeq" id="WP_186406082.1">
    <property type="nucleotide sequence ID" value="NZ_FLQX01000072.1"/>
</dbReference>
<evidence type="ECO:0008006" key="3">
    <source>
        <dbReference type="Google" id="ProtNLM"/>
    </source>
</evidence>
<protein>
    <recommendedName>
        <fullName evidence="3">AMP-dependent synthetase/ligase domain-containing protein</fullName>
    </recommendedName>
</protein>
<keyword evidence="2" id="KW-1185">Reference proteome</keyword>
<gene>
    <name evidence="1" type="ORF">ACCAA_1630005</name>
</gene>
<sequence>MSAFWTLSTEQDSCALISDAGASLNYGHLTSLTDSMAVALPEKARRQLGFIALAPTPALVAVYLHALRSTRHVPLLLPPDLHTDLLASLARNYQPDWIALPGNHRGAAGYAPYWASDDGKILVRTGRTLSDPELYPDLALLLTTSGSTGSNKLVRLSYEALAENAIAISKYLNLDANDRVLRPPLAKV</sequence>
<dbReference type="AlphaFoldDB" id="A0A1A8XJL7"/>
<dbReference type="EMBL" id="FLQX01000072">
    <property type="protein sequence ID" value="SBT04587.1"/>
    <property type="molecule type" value="Genomic_DNA"/>
</dbReference>
<proteinExistence type="predicted"/>
<reference evidence="1 2" key="1">
    <citation type="submission" date="2016-06" db="EMBL/GenBank/DDBJ databases">
        <authorList>
            <person name="Kjaerup R.B."/>
            <person name="Dalgaard T.S."/>
            <person name="Juul-Madsen H.R."/>
        </authorList>
    </citation>
    <scope>NUCLEOTIDE SEQUENCE [LARGE SCALE GENOMIC DNA]</scope>
    <source>
        <strain evidence="1">3</strain>
    </source>
</reference>
<organism evidence="1 2">
    <name type="scientific">Candidatus Accumulibacter aalborgensis</name>
    <dbReference type="NCBI Taxonomy" id="1860102"/>
    <lineage>
        <taxon>Bacteria</taxon>
        <taxon>Pseudomonadati</taxon>
        <taxon>Pseudomonadota</taxon>
        <taxon>Betaproteobacteria</taxon>
        <taxon>Candidatus Accumulibacter</taxon>
    </lineage>
</organism>
<accession>A0A1A8XJL7</accession>
<dbReference type="STRING" id="1860102.ACCAA_1630005"/>
<dbReference type="Proteomes" id="UP000199169">
    <property type="component" value="Unassembled WGS sequence"/>
</dbReference>
<name>A0A1A8XJL7_9PROT</name>
<evidence type="ECO:0000313" key="1">
    <source>
        <dbReference type="EMBL" id="SBT04587.1"/>
    </source>
</evidence>
<dbReference type="InterPro" id="IPR042099">
    <property type="entry name" value="ANL_N_sf"/>
</dbReference>
<dbReference type="Gene3D" id="3.40.50.12780">
    <property type="entry name" value="N-terminal domain of ligase-like"/>
    <property type="match status" value="1"/>
</dbReference>